<keyword evidence="4" id="KW-1185">Reference proteome</keyword>
<evidence type="ECO:0000256" key="1">
    <source>
        <dbReference type="SAM" id="MobiDB-lite"/>
    </source>
</evidence>
<feature type="signal peptide" evidence="2">
    <location>
        <begin position="1"/>
        <end position="22"/>
    </location>
</feature>
<organism evidence="3 4">
    <name type="scientific">Aspergillus lucknowensis</name>
    <dbReference type="NCBI Taxonomy" id="176173"/>
    <lineage>
        <taxon>Eukaryota</taxon>
        <taxon>Fungi</taxon>
        <taxon>Dikarya</taxon>
        <taxon>Ascomycota</taxon>
        <taxon>Pezizomycotina</taxon>
        <taxon>Eurotiomycetes</taxon>
        <taxon>Eurotiomycetidae</taxon>
        <taxon>Eurotiales</taxon>
        <taxon>Aspergillaceae</taxon>
        <taxon>Aspergillus</taxon>
        <taxon>Aspergillus subgen. Nidulantes</taxon>
    </lineage>
</organism>
<feature type="region of interest" description="Disordered" evidence="1">
    <location>
        <begin position="260"/>
        <end position="328"/>
    </location>
</feature>
<dbReference type="RefSeq" id="XP_070880473.1">
    <property type="nucleotide sequence ID" value="XM_071027599.1"/>
</dbReference>
<feature type="compositionally biased region" description="Acidic residues" evidence="1">
    <location>
        <begin position="266"/>
        <end position="302"/>
    </location>
</feature>
<sequence length="350" mass="37415">MAVISNLMILLFTQVLLATAQAAFDPTSCDPLDLFDKCIDPWAQGSATFSFEPLFPEPINFVYAFALQNNYQYYPIPDAKVAFWLEYNETQLDPSNGAESYMTVILNNNITGTPYGGHNGCDGVLGAECSENLIGFLKNQIAAQGNRSETPLNDALASAKSGEAAEAVAALNCSTSLFNRYYEISGFDLYDGVFAKEDGENTTIVPSGNATHPFSTEVLEDTPYKYLINRVAVALLARVPLGEELYRDVENLQVEMACVRSKPVDSNDDDAGEVEDTEDPEGEEEAGEEEGAGEDNDVEGAEDTAHSPNDGADGGAGDGTDNAGDGAPELAWSTTLAWMAGVISGLGVFM</sequence>
<evidence type="ECO:0000313" key="4">
    <source>
        <dbReference type="Proteomes" id="UP001610432"/>
    </source>
</evidence>
<accession>A0ABR4L8X7</accession>
<dbReference type="Proteomes" id="UP001610432">
    <property type="component" value="Unassembled WGS sequence"/>
</dbReference>
<comment type="caution">
    <text evidence="3">The sequence shown here is derived from an EMBL/GenBank/DDBJ whole genome shotgun (WGS) entry which is preliminary data.</text>
</comment>
<proteinExistence type="predicted"/>
<name>A0ABR4L8X7_9EURO</name>
<feature type="chain" id="PRO_5047404824" evidence="2">
    <location>
        <begin position="23"/>
        <end position="350"/>
    </location>
</feature>
<dbReference type="GeneID" id="98142671"/>
<keyword evidence="2" id="KW-0732">Signal</keyword>
<dbReference type="EMBL" id="JBFXLQ010000094">
    <property type="protein sequence ID" value="KAL2859917.1"/>
    <property type="molecule type" value="Genomic_DNA"/>
</dbReference>
<evidence type="ECO:0000313" key="3">
    <source>
        <dbReference type="EMBL" id="KAL2859917.1"/>
    </source>
</evidence>
<gene>
    <name evidence="3" type="ORF">BJX67DRAFT_337813</name>
</gene>
<evidence type="ECO:0000256" key="2">
    <source>
        <dbReference type="SAM" id="SignalP"/>
    </source>
</evidence>
<reference evidence="3 4" key="1">
    <citation type="submission" date="2024-07" db="EMBL/GenBank/DDBJ databases">
        <title>Section-level genome sequencing and comparative genomics of Aspergillus sections Usti and Cavernicolus.</title>
        <authorList>
            <consortium name="Lawrence Berkeley National Laboratory"/>
            <person name="Nybo J.L."/>
            <person name="Vesth T.C."/>
            <person name="Theobald S."/>
            <person name="Frisvad J.C."/>
            <person name="Larsen T.O."/>
            <person name="Kjaerboelling I."/>
            <person name="Rothschild-Mancinelli K."/>
            <person name="Lyhne E.K."/>
            <person name="Kogle M.E."/>
            <person name="Barry K."/>
            <person name="Clum A."/>
            <person name="Na H."/>
            <person name="Ledsgaard L."/>
            <person name="Lin J."/>
            <person name="Lipzen A."/>
            <person name="Kuo A."/>
            <person name="Riley R."/>
            <person name="Mondo S."/>
            <person name="Labutti K."/>
            <person name="Haridas S."/>
            <person name="Pangalinan J."/>
            <person name="Salamov A.A."/>
            <person name="Simmons B.A."/>
            <person name="Magnuson J.K."/>
            <person name="Chen J."/>
            <person name="Drula E."/>
            <person name="Henrissat B."/>
            <person name="Wiebenga A."/>
            <person name="Lubbers R.J."/>
            <person name="Gomes A.C."/>
            <person name="Macurrencykelacurrency M.R."/>
            <person name="Stajich J."/>
            <person name="Grigoriev I.V."/>
            <person name="Mortensen U.H."/>
            <person name="De Vries R.P."/>
            <person name="Baker S.E."/>
            <person name="Andersen M.R."/>
        </authorList>
    </citation>
    <scope>NUCLEOTIDE SEQUENCE [LARGE SCALE GENOMIC DNA]</scope>
    <source>
        <strain evidence="3 4">CBS 449.75</strain>
    </source>
</reference>
<protein>
    <submittedName>
        <fullName evidence="3">Uncharacterized protein</fullName>
    </submittedName>
</protein>